<dbReference type="Pfam" id="PF07326">
    <property type="entry name" value="RCS1"/>
    <property type="match status" value="1"/>
</dbReference>
<dbReference type="Proteomes" id="UP000812440">
    <property type="component" value="Chromosome 2"/>
</dbReference>
<evidence type="ECO:0000256" key="1">
    <source>
        <dbReference type="SAM" id="MobiDB-lite"/>
    </source>
</evidence>
<dbReference type="EMBL" id="JAACNH010000002">
    <property type="protein sequence ID" value="KAG8450699.1"/>
    <property type="molecule type" value="Genomic_DNA"/>
</dbReference>
<dbReference type="EMBL" id="JAACNH010000002">
    <property type="protein sequence ID" value="KAG8450698.1"/>
    <property type="molecule type" value="Genomic_DNA"/>
</dbReference>
<protein>
    <recommendedName>
        <fullName evidence="4">PICALM-interacting mitotic regulator</fullName>
    </recommendedName>
</protein>
<evidence type="ECO:0000313" key="2">
    <source>
        <dbReference type="EMBL" id="KAG8450698.1"/>
    </source>
</evidence>
<dbReference type="PANTHER" id="PTHR35819:SF1">
    <property type="entry name" value="PROTEIN PIMREG"/>
    <property type="match status" value="1"/>
</dbReference>
<keyword evidence="3" id="KW-1185">Reference proteome</keyword>
<dbReference type="PANTHER" id="PTHR35819">
    <property type="entry name" value="PICALM INTERACTING MITOTIC REGULATOR PIMREG"/>
    <property type="match status" value="1"/>
</dbReference>
<feature type="compositionally biased region" description="Low complexity" evidence="1">
    <location>
        <begin position="148"/>
        <end position="159"/>
    </location>
</feature>
<dbReference type="AlphaFoldDB" id="A0A8T2K2S2"/>
<accession>A0A8T2K2S2</accession>
<reference evidence="2" key="1">
    <citation type="thesis" date="2020" institute="ProQuest LLC" country="789 East Eisenhower Parkway, Ann Arbor, MI, USA">
        <title>Comparative Genomics and Chromosome Evolution.</title>
        <authorList>
            <person name="Mudd A.B."/>
        </authorList>
    </citation>
    <scope>NUCLEOTIDE SEQUENCE</scope>
    <source>
        <strain evidence="2">Female2</strain>
        <tissue evidence="2">Blood</tissue>
    </source>
</reference>
<evidence type="ECO:0000313" key="3">
    <source>
        <dbReference type="Proteomes" id="UP000812440"/>
    </source>
</evidence>
<feature type="region of interest" description="Disordered" evidence="1">
    <location>
        <begin position="95"/>
        <end position="169"/>
    </location>
</feature>
<organism evidence="2 3">
    <name type="scientific">Hymenochirus boettgeri</name>
    <name type="common">Congo dwarf clawed frog</name>
    <dbReference type="NCBI Taxonomy" id="247094"/>
    <lineage>
        <taxon>Eukaryota</taxon>
        <taxon>Metazoa</taxon>
        <taxon>Chordata</taxon>
        <taxon>Craniata</taxon>
        <taxon>Vertebrata</taxon>
        <taxon>Euteleostomi</taxon>
        <taxon>Amphibia</taxon>
        <taxon>Batrachia</taxon>
        <taxon>Anura</taxon>
        <taxon>Pipoidea</taxon>
        <taxon>Pipidae</taxon>
        <taxon>Pipinae</taxon>
        <taxon>Hymenochirus</taxon>
    </lineage>
</organism>
<dbReference type="InterPro" id="IPR009932">
    <property type="entry name" value="RCS1"/>
</dbReference>
<feature type="compositionally biased region" description="Basic residues" evidence="1">
    <location>
        <begin position="130"/>
        <end position="139"/>
    </location>
</feature>
<sequence>MHSILQNVGWRNHNILENLDEQDSPKPDKFKKISSTSSLNTLRMSLRKRMPLNELKFNINAMPDWERIATKDRQHSLQSMTVTAKSMFGAMSQKIRKNRKSQNQYLLTSPEKVKTPKRPNQTPRSGTKCRTPRRSHCRLKHDAGPSARSTPNSRNFSPRSRSRDGSAQWRSFSSLVGEERLVLRRSSRAAALRSPYSSPATVGKRILFDKDLETISTGIRQLKRLSRVFDDAILKEERNEAVLKYDSLMANNLRCARRSHHWRRSTRKIQNTIGVWTEMALSTIGNINAR</sequence>
<dbReference type="OrthoDB" id="9898669at2759"/>
<evidence type="ECO:0008006" key="4">
    <source>
        <dbReference type="Google" id="ProtNLM"/>
    </source>
</evidence>
<comment type="caution">
    <text evidence="2">The sequence shown here is derived from an EMBL/GenBank/DDBJ whole genome shotgun (WGS) entry which is preliminary data.</text>
</comment>
<name>A0A8T2K2S2_9PIPI</name>
<proteinExistence type="predicted"/>
<gene>
    <name evidence="2" type="ORF">GDO86_003103</name>
</gene>